<keyword evidence="1" id="KW-0472">Membrane</keyword>
<organism evidence="3 4">
    <name type="scientific">Vitrella brassicaformis (strain CCMP3155)</name>
    <dbReference type="NCBI Taxonomy" id="1169540"/>
    <lineage>
        <taxon>Eukaryota</taxon>
        <taxon>Sar</taxon>
        <taxon>Alveolata</taxon>
        <taxon>Colpodellida</taxon>
        <taxon>Vitrellaceae</taxon>
        <taxon>Vitrella</taxon>
    </lineage>
</organism>
<evidence type="ECO:0000256" key="2">
    <source>
        <dbReference type="SAM" id="SignalP"/>
    </source>
</evidence>
<dbReference type="VEuPathDB" id="CryptoDB:Vbra_21822"/>
<evidence type="ECO:0000256" key="1">
    <source>
        <dbReference type="SAM" id="Phobius"/>
    </source>
</evidence>
<evidence type="ECO:0000313" key="4">
    <source>
        <dbReference type="Proteomes" id="UP000041254"/>
    </source>
</evidence>
<feature type="signal peptide" evidence="2">
    <location>
        <begin position="1"/>
        <end position="15"/>
    </location>
</feature>
<keyword evidence="1" id="KW-0812">Transmembrane</keyword>
<evidence type="ECO:0008006" key="5">
    <source>
        <dbReference type="Google" id="ProtNLM"/>
    </source>
</evidence>
<dbReference type="Proteomes" id="UP000041254">
    <property type="component" value="Unassembled WGS sequence"/>
</dbReference>
<dbReference type="AlphaFoldDB" id="A0A0G4FY42"/>
<keyword evidence="4" id="KW-1185">Reference proteome</keyword>
<feature type="transmembrane region" description="Helical" evidence="1">
    <location>
        <begin position="38"/>
        <end position="60"/>
    </location>
</feature>
<reference evidence="3 4" key="1">
    <citation type="submission" date="2014-11" db="EMBL/GenBank/DDBJ databases">
        <authorList>
            <person name="Zhu J."/>
            <person name="Qi W."/>
            <person name="Song R."/>
        </authorList>
    </citation>
    <scope>NUCLEOTIDE SEQUENCE [LARGE SCALE GENOMIC DNA]</scope>
</reference>
<gene>
    <name evidence="3" type="ORF">Vbra_21822</name>
</gene>
<name>A0A0G4FY42_VITBC</name>
<protein>
    <recommendedName>
        <fullName evidence="5">G-protein coupled receptors family 1 profile domain-containing protein</fullName>
    </recommendedName>
</protein>
<accession>A0A0G4FY42</accession>
<sequence length="104" mass="11870">MVTLVFFMFEALWLAILINERPNCRLSAVPTLCHTCTLVFFTTPLIAAAAALFVAQRAFLMNRLFYELLRRKAVLIVSKAMWVPRSPSWREETSETNTATNTTN</sequence>
<keyword evidence="2" id="KW-0732">Signal</keyword>
<dbReference type="EMBL" id="CDMY01000525">
    <property type="protein sequence ID" value="CEM20346.1"/>
    <property type="molecule type" value="Genomic_DNA"/>
</dbReference>
<evidence type="ECO:0000313" key="3">
    <source>
        <dbReference type="EMBL" id="CEM20346.1"/>
    </source>
</evidence>
<dbReference type="InParanoid" id="A0A0G4FY42"/>
<feature type="chain" id="PRO_5011977596" description="G-protein coupled receptors family 1 profile domain-containing protein" evidence="2">
    <location>
        <begin position="16"/>
        <end position="104"/>
    </location>
</feature>
<keyword evidence="1" id="KW-1133">Transmembrane helix</keyword>
<proteinExistence type="predicted"/>